<dbReference type="CDD" id="cd01362">
    <property type="entry name" value="Fumarase_classII"/>
    <property type="match status" value="1"/>
</dbReference>
<keyword evidence="2 5" id="KW-0963">Cytoplasm</keyword>
<evidence type="ECO:0000313" key="8">
    <source>
        <dbReference type="EMBL" id="OON81360.1"/>
    </source>
</evidence>
<evidence type="ECO:0000259" key="6">
    <source>
        <dbReference type="Pfam" id="PF00206"/>
    </source>
</evidence>
<evidence type="ECO:0000256" key="1">
    <source>
        <dbReference type="ARBA" id="ARBA00009084"/>
    </source>
</evidence>
<feature type="binding site" evidence="5">
    <location>
        <begin position="319"/>
        <end position="321"/>
    </location>
    <ligand>
        <name>substrate</name>
    </ligand>
</feature>
<dbReference type="InterPro" id="IPR018951">
    <property type="entry name" value="Fumarase_C_C"/>
</dbReference>
<feature type="site" description="Important for catalytic activity" evidence="5">
    <location>
        <position position="326"/>
    </location>
</feature>
<protein>
    <recommendedName>
        <fullName evidence="5">Fumarate hydratase class II</fullName>
        <shortName evidence="5">Fumarase C</shortName>
        <ecNumber evidence="5">4.2.1.2</ecNumber>
    </recommendedName>
    <alternativeName>
        <fullName evidence="5">Aerobic fumarase</fullName>
    </alternativeName>
    <alternativeName>
        <fullName evidence="5">Iron-independent fumarase</fullName>
    </alternativeName>
</protein>
<comment type="pathway">
    <text evidence="5">Carbohydrate metabolism; tricarboxylic acid cycle; (S)-malate from fumarate: step 1/1.</text>
</comment>
<dbReference type="RefSeq" id="WP_077966323.1">
    <property type="nucleotide sequence ID" value="NZ_CP045178.1"/>
</dbReference>
<feature type="domain" description="Fumarase C C-terminal" evidence="7">
    <location>
        <begin position="404"/>
        <end position="461"/>
    </location>
</feature>
<dbReference type="PANTHER" id="PTHR11444">
    <property type="entry name" value="ASPARTATEAMMONIA/ARGININOSUCCINATE/ADENYLOSUCCINATE LYASE"/>
    <property type="match status" value="1"/>
</dbReference>
<comment type="similarity">
    <text evidence="1 5">Belongs to the class-II fumarase/aspartase family. Fumarase subfamily.</text>
</comment>
<feature type="active site" description="Proton donor/acceptor" evidence="5">
    <location>
        <position position="183"/>
    </location>
</feature>
<feature type="binding site" evidence="5">
    <location>
        <begin position="134"/>
        <end position="136"/>
    </location>
    <ligand>
        <name>substrate</name>
    </ligand>
</feature>
<evidence type="ECO:0000256" key="4">
    <source>
        <dbReference type="ARBA" id="ARBA00023239"/>
    </source>
</evidence>
<dbReference type="InterPro" id="IPR020557">
    <property type="entry name" value="Fumarate_lyase_CS"/>
</dbReference>
<dbReference type="SUPFAM" id="SSF48557">
    <property type="entry name" value="L-aspartase-like"/>
    <property type="match status" value="1"/>
</dbReference>
<feature type="binding site" description="in site B" evidence="5">
    <location>
        <begin position="124"/>
        <end position="127"/>
    </location>
    <ligand>
        <name>substrate</name>
    </ligand>
</feature>
<comment type="caution">
    <text evidence="8">The sequence shown here is derived from an EMBL/GenBank/DDBJ whole genome shotgun (WGS) entry which is preliminary data.</text>
</comment>
<evidence type="ECO:0000256" key="3">
    <source>
        <dbReference type="ARBA" id="ARBA00022532"/>
    </source>
</evidence>
<feature type="binding site" evidence="5">
    <location>
        <position position="182"/>
    </location>
    <ligand>
        <name>substrate</name>
    </ligand>
</feature>
<evidence type="ECO:0000256" key="5">
    <source>
        <dbReference type="HAMAP-Rule" id="MF_00743"/>
    </source>
</evidence>
<name>A0A1V4AD29_9ACTN</name>
<dbReference type="InterPro" id="IPR022761">
    <property type="entry name" value="Fumarate_lyase_N"/>
</dbReference>
<dbReference type="InterPro" id="IPR000362">
    <property type="entry name" value="Fumarate_lyase_fam"/>
</dbReference>
<evidence type="ECO:0000256" key="2">
    <source>
        <dbReference type="ARBA" id="ARBA00022490"/>
    </source>
</evidence>
<dbReference type="GO" id="GO:0005737">
    <property type="term" value="C:cytoplasm"/>
    <property type="evidence" value="ECO:0007669"/>
    <property type="project" value="UniProtKB-SubCell"/>
</dbReference>
<proteinExistence type="inferred from homology"/>
<gene>
    <name evidence="8" type="primary">aspA</name>
    <name evidence="5" type="synonym">fumC</name>
    <name evidence="8" type="ORF">B1H18_08465</name>
</gene>
<dbReference type="Pfam" id="PF10415">
    <property type="entry name" value="FumaraseC_C"/>
    <property type="match status" value="1"/>
</dbReference>
<feature type="binding site" evidence="5">
    <location>
        <begin position="99"/>
        <end position="101"/>
    </location>
    <ligand>
        <name>substrate</name>
    </ligand>
</feature>
<dbReference type="Gene3D" id="1.20.200.10">
    <property type="entry name" value="Fumarase/aspartase (Central domain)"/>
    <property type="match status" value="1"/>
</dbReference>
<comment type="catalytic activity">
    <reaction evidence="5">
        <text>(S)-malate = fumarate + H2O</text>
        <dbReference type="Rhea" id="RHEA:12460"/>
        <dbReference type="ChEBI" id="CHEBI:15377"/>
        <dbReference type="ChEBI" id="CHEBI:15589"/>
        <dbReference type="ChEBI" id="CHEBI:29806"/>
        <dbReference type="EC" id="4.2.1.2"/>
    </reaction>
</comment>
<reference evidence="8 9" key="1">
    <citation type="submission" date="2017-02" db="EMBL/GenBank/DDBJ databases">
        <title>Draft Genome Sequence of Streptomyces tsukubaensis F601, a Producer of the immunosuppressant tacrolimus FK506.</title>
        <authorList>
            <person name="Zong G."/>
            <person name="Zhong C."/>
            <person name="Fu J."/>
            <person name="Qin R."/>
            <person name="Cao G."/>
        </authorList>
    </citation>
    <scope>NUCLEOTIDE SEQUENCE [LARGE SCALE GENOMIC DNA]</scope>
    <source>
        <strain evidence="8 9">F601</strain>
    </source>
</reference>
<dbReference type="EC" id="4.2.1.2" evidence="5"/>
<dbReference type="PRINTS" id="PR00149">
    <property type="entry name" value="FUMRATELYASE"/>
</dbReference>
<dbReference type="OrthoDB" id="9802809at2"/>
<dbReference type="Gene3D" id="1.10.275.10">
    <property type="entry name" value="Fumarase/aspartase (N-terminal domain)"/>
    <property type="match status" value="1"/>
</dbReference>
<dbReference type="InterPro" id="IPR005677">
    <property type="entry name" value="Fum_hydII"/>
</dbReference>
<dbReference type="GO" id="GO:0004333">
    <property type="term" value="F:fumarate hydratase activity"/>
    <property type="evidence" value="ECO:0007669"/>
    <property type="project" value="UniProtKB-UniRule"/>
</dbReference>
<keyword evidence="9" id="KW-1185">Reference proteome</keyword>
<dbReference type="FunFam" id="1.10.275.10:FF:000001">
    <property type="entry name" value="Fumarate hydratase, mitochondrial"/>
    <property type="match status" value="1"/>
</dbReference>
<dbReference type="InterPro" id="IPR024083">
    <property type="entry name" value="Fumarase/histidase_N"/>
</dbReference>
<dbReference type="NCBIfam" id="NF008909">
    <property type="entry name" value="PRK12273.1"/>
    <property type="match status" value="1"/>
</dbReference>
<dbReference type="GO" id="GO:0006099">
    <property type="term" value="P:tricarboxylic acid cycle"/>
    <property type="evidence" value="ECO:0007669"/>
    <property type="project" value="UniProtKB-UniRule"/>
</dbReference>
<keyword evidence="3 5" id="KW-0816">Tricarboxylic acid cycle</keyword>
<dbReference type="EMBL" id="MVFC01000004">
    <property type="protein sequence ID" value="OON81360.1"/>
    <property type="molecule type" value="Genomic_DNA"/>
</dbReference>
<comment type="function">
    <text evidence="5">Involved in the TCA cycle. Catalyzes the stereospecific interconversion of fumarate to L-malate.</text>
</comment>
<keyword evidence="4 5" id="KW-0456">Lyase</keyword>
<dbReference type="HAMAP" id="MF_00743">
    <property type="entry name" value="FumaraseC"/>
    <property type="match status" value="1"/>
</dbReference>
<feature type="active site" evidence="5">
    <location>
        <position position="313"/>
    </location>
</feature>
<feature type="binding site" evidence="5">
    <location>
        <position position="314"/>
    </location>
    <ligand>
        <name>substrate</name>
    </ligand>
</feature>
<evidence type="ECO:0000313" key="9">
    <source>
        <dbReference type="Proteomes" id="UP000190539"/>
    </source>
</evidence>
<dbReference type="PROSITE" id="PS00163">
    <property type="entry name" value="FUMARATE_LYASES"/>
    <property type="match status" value="1"/>
</dbReference>
<dbReference type="Proteomes" id="UP000190539">
    <property type="component" value="Unassembled WGS sequence"/>
</dbReference>
<dbReference type="Gene3D" id="1.10.40.30">
    <property type="entry name" value="Fumarase/aspartase (C-terminal domain)"/>
    <property type="match status" value="1"/>
</dbReference>
<dbReference type="GO" id="GO:0006106">
    <property type="term" value="P:fumarate metabolic process"/>
    <property type="evidence" value="ECO:0007669"/>
    <property type="project" value="InterPro"/>
</dbReference>
<dbReference type="PANTHER" id="PTHR11444:SF22">
    <property type="entry name" value="FUMARATE HYDRATASE CLASS II"/>
    <property type="match status" value="1"/>
</dbReference>
<comment type="miscellaneous">
    <text evidence="5">There are 2 substrate-binding sites: the catalytic A site, and the non-catalytic B site that may play a role in the transfer of substrate or product between the active site and the solvent. Alternatively, the B site may bind allosteric effectors.</text>
</comment>
<feature type="domain" description="Fumarate lyase N-terminal" evidence="6">
    <location>
        <begin position="13"/>
        <end position="337"/>
    </location>
</feature>
<dbReference type="InterPro" id="IPR008948">
    <property type="entry name" value="L-Aspartase-like"/>
</dbReference>
<accession>A0A1V4AD29</accession>
<comment type="subunit">
    <text evidence="5">Homotetramer.</text>
</comment>
<comment type="subcellular location">
    <subcellularLocation>
        <location evidence="5">Cytoplasm</location>
    </subcellularLocation>
</comment>
<dbReference type="FunFam" id="1.20.200.10:FF:000001">
    <property type="entry name" value="Fumarate hydratase, mitochondrial"/>
    <property type="match status" value="1"/>
</dbReference>
<dbReference type="Pfam" id="PF00206">
    <property type="entry name" value="Lyase_1"/>
    <property type="match status" value="1"/>
</dbReference>
<dbReference type="AlphaFoldDB" id="A0A1V4AD29"/>
<organism evidence="8 9">
    <name type="scientific">Streptomyces tsukubensis</name>
    <dbReference type="NCBI Taxonomy" id="83656"/>
    <lineage>
        <taxon>Bacteria</taxon>
        <taxon>Bacillati</taxon>
        <taxon>Actinomycetota</taxon>
        <taxon>Actinomycetes</taxon>
        <taxon>Kitasatosporales</taxon>
        <taxon>Streptomycetaceae</taxon>
        <taxon>Streptomyces</taxon>
    </lineage>
</organism>
<sequence>MTEQYRTEHDSMGEVRVPAHAKWRAQTQRAVENFPVSGQRLERAHIEALARIKGAAAKVNAGLGVVDKDIAQAIQDVAVEVAEGRWDEHFPVDVFQTGSGTSSNMNTNEVLATLATERLGSPVHPNDHVNASQSSNDVFPSSIHIAATAAVTHDLIPSLEHLAEALERKSAEFARVVKSGRTHLMDATPVTLGQEFGGYAAQVRHGVERLTASLPRLAELPLGGTAVGTGINTPPGFSPAVIAEVARATGLPLTEARDHFEAQGARDGIVETSGQLRTIAGGLTKIANDLRWMASGPRTGLAEINLPDLQPGSSIMPGKVNPVLPEAVLQVAVQVTGNDATVAAAGAAGNFELNVMLPVIAKNILESIRLLANVTRLLADRTIDGITANVERAREYAESSPSVVTPLNKYIGYEEAAKVAKRSLAERKTIREVVLDSGYVDRGDLTTDQLDEALDVLRMTHP</sequence>
<dbReference type="STRING" id="83656.B1H18_08465"/>
<evidence type="ECO:0000259" key="7">
    <source>
        <dbReference type="Pfam" id="PF10415"/>
    </source>
</evidence>
<dbReference type="UniPathway" id="UPA00223">
    <property type="reaction ID" value="UER01007"/>
</dbReference>